<organism evidence="4 5">
    <name type="scientific">Oopsacas minuta</name>
    <dbReference type="NCBI Taxonomy" id="111878"/>
    <lineage>
        <taxon>Eukaryota</taxon>
        <taxon>Metazoa</taxon>
        <taxon>Porifera</taxon>
        <taxon>Hexactinellida</taxon>
        <taxon>Hexasterophora</taxon>
        <taxon>Lyssacinosida</taxon>
        <taxon>Leucopsacidae</taxon>
        <taxon>Oopsacas</taxon>
    </lineage>
</organism>
<evidence type="ECO:0000313" key="4">
    <source>
        <dbReference type="EMBL" id="KAI6655283.1"/>
    </source>
</evidence>
<evidence type="ECO:0000256" key="1">
    <source>
        <dbReference type="ARBA" id="ARBA00022737"/>
    </source>
</evidence>
<proteinExistence type="predicted"/>
<dbReference type="PRINTS" id="PR01415">
    <property type="entry name" value="ANKYRIN"/>
</dbReference>
<dbReference type="Pfam" id="PF12796">
    <property type="entry name" value="Ank_2"/>
    <property type="match status" value="1"/>
</dbReference>
<feature type="non-terminal residue" evidence="4">
    <location>
        <position position="139"/>
    </location>
</feature>
<dbReference type="Pfam" id="PF13637">
    <property type="entry name" value="Ank_4"/>
    <property type="match status" value="1"/>
</dbReference>
<dbReference type="PROSITE" id="PS50297">
    <property type="entry name" value="ANK_REP_REGION"/>
    <property type="match status" value="2"/>
</dbReference>
<keyword evidence="1" id="KW-0677">Repeat</keyword>
<dbReference type="Proteomes" id="UP001165289">
    <property type="component" value="Unassembled WGS sequence"/>
</dbReference>
<dbReference type="Gene3D" id="1.25.40.20">
    <property type="entry name" value="Ankyrin repeat-containing domain"/>
    <property type="match status" value="2"/>
</dbReference>
<protein>
    <submittedName>
        <fullName evidence="4">Espin-like</fullName>
    </submittedName>
</protein>
<dbReference type="EMBL" id="JAKMXF010000206">
    <property type="protein sequence ID" value="KAI6655283.1"/>
    <property type="molecule type" value="Genomic_DNA"/>
</dbReference>
<dbReference type="InterPro" id="IPR002110">
    <property type="entry name" value="Ankyrin_rpt"/>
</dbReference>
<evidence type="ECO:0000313" key="5">
    <source>
        <dbReference type="Proteomes" id="UP001165289"/>
    </source>
</evidence>
<feature type="repeat" description="ANK" evidence="3">
    <location>
        <begin position="11"/>
        <end position="44"/>
    </location>
</feature>
<evidence type="ECO:0000256" key="2">
    <source>
        <dbReference type="ARBA" id="ARBA00023043"/>
    </source>
</evidence>
<dbReference type="InterPro" id="IPR036770">
    <property type="entry name" value="Ankyrin_rpt-contain_sf"/>
</dbReference>
<dbReference type="AlphaFoldDB" id="A0AAV7K2X7"/>
<dbReference type="InterPro" id="IPR050776">
    <property type="entry name" value="Ank_Repeat/CDKN_Inhibitor"/>
</dbReference>
<feature type="repeat" description="ANK" evidence="3">
    <location>
        <begin position="77"/>
        <end position="109"/>
    </location>
</feature>
<dbReference type="PANTHER" id="PTHR24201">
    <property type="entry name" value="ANK_REP_REGION DOMAIN-CONTAINING PROTEIN"/>
    <property type="match status" value="1"/>
</dbReference>
<dbReference type="PANTHER" id="PTHR24201:SF15">
    <property type="entry name" value="ANKYRIN REPEAT DOMAIN-CONTAINING PROTEIN 66"/>
    <property type="match status" value="1"/>
</dbReference>
<reference evidence="4 5" key="1">
    <citation type="journal article" date="2023" name="BMC Biol.">
        <title>The compact genome of the sponge Oopsacas minuta (Hexactinellida) is lacking key metazoan core genes.</title>
        <authorList>
            <person name="Santini S."/>
            <person name="Schenkelaars Q."/>
            <person name="Jourda C."/>
            <person name="Duchesne M."/>
            <person name="Belahbib H."/>
            <person name="Rocher C."/>
            <person name="Selva M."/>
            <person name="Riesgo A."/>
            <person name="Vervoort M."/>
            <person name="Leys S.P."/>
            <person name="Kodjabachian L."/>
            <person name="Le Bivic A."/>
            <person name="Borchiellini C."/>
            <person name="Claverie J.M."/>
            <person name="Renard E."/>
        </authorList>
    </citation>
    <scope>NUCLEOTIDE SEQUENCE [LARGE SCALE GENOMIC DNA]</scope>
    <source>
        <strain evidence="4">SPO-2</strain>
    </source>
</reference>
<dbReference type="SUPFAM" id="SSF48403">
    <property type="entry name" value="Ankyrin repeat"/>
    <property type="match status" value="1"/>
</dbReference>
<accession>A0AAV7K2X7</accession>
<dbReference type="SMART" id="SM00248">
    <property type="entry name" value="ANK"/>
    <property type="match status" value="4"/>
</dbReference>
<keyword evidence="2 3" id="KW-0040">ANK repeat</keyword>
<dbReference type="PROSITE" id="PS50088">
    <property type="entry name" value="ANK_REPEAT"/>
    <property type="match status" value="2"/>
</dbReference>
<evidence type="ECO:0000256" key="3">
    <source>
        <dbReference type="PROSITE-ProRule" id="PRU00023"/>
    </source>
</evidence>
<comment type="caution">
    <text evidence="4">The sequence shown here is derived from an EMBL/GenBank/DDBJ whole genome shotgun (WGS) entry which is preliminary data.</text>
</comment>
<name>A0AAV7K2X7_9METZ</name>
<keyword evidence="5" id="KW-1185">Reference proteome</keyword>
<gene>
    <name evidence="4" type="ORF">LOD99_11432</name>
</gene>
<sequence length="139" mass="15225">MKSNITVRAHDGLAPVHAAAQEGHLECLKYLLSHKGTEILSADSATPGHFAASQGHVECLRWLLGNRIITGHEVDVYDSTIVHDAAEGGQLEVLKLLYKRGVDFSAKNEDKCTPLDIVVKNEHKECVAFMKNPDAIVKK</sequence>